<keyword evidence="1" id="KW-0813">Transport</keyword>
<dbReference type="PROSITE" id="PS00211">
    <property type="entry name" value="ABC_TRANSPORTER_1"/>
    <property type="match status" value="1"/>
</dbReference>
<evidence type="ECO:0000259" key="4">
    <source>
        <dbReference type="PROSITE" id="PS50893"/>
    </source>
</evidence>
<dbReference type="STRING" id="760154.Sulba_1795"/>
<evidence type="ECO:0000256" key="3">
    <source>
        <dbReference type="ARBA" id="ARBA00022840"/>
    </source>
</evidence>
<dbReference type="Pfam" id="PF00005">
    <property type="entry name" value="ABC_tran"/>
    <property type="match status" value="1"/>
</dbReference>
<keyword evidence="3" id="KW-0067">ATP-binding</keyword>
<gene>
    <name evidence="5" type="ordered locus">Sulba_1795</name>
</gene>
<dbReference type="EMBL" id="CP003333">
    <property type="protein sequence ID" value="AFL69076.1"/>
    <property type="molecule type" value="Genomic_DNA"/>
</dbReference>
<feature type="domain" description="ABC transporter" evidence="4">
    <location>
        <begin position="1"/>
        <end position="233"/>
    </location>
</feature>
<evidence type="ECO:0000256" key="1">
    <source>
        <dbReference type="ARBA" id="ARBA00022448"/>
    </source>
</evidence>
<dbReference type="GO" id="GO:0005524">
    <property type="term" value="F:ATP binding"/>
    <property type="evidence" value="ECO:0007669"/>
    <property type="project" value="UniProtKB-KW"/>
</dbReference>
<dbReference type="InterPro" id="IPR017871">
    <property type="entry name" value="ABC_transporter-like_CS"/>
</dbReference>
<protein>
    <submittedName>
        <fullName evidence="5">ABC-type sulfate/molybdate transport systems, ATPase component</fullName>
    </submittedName>
</protein>
<name>I3XYQ2_SULBS</name>
<evidence type="ECO:0000256" key="2">
    <source>
        <dbReference type="ARBA" id="ARBA00022741"/>
    </source>
</evidence>
<dbReference type="PROSITE" id="PS50893">
    <property type="entry name" value="ABC_TRANSPORTER_2"/>
    <property type="match status" value="1"/>
</dbReference>
<dbReference type="InterPro" id="IPR003439">
    <property type="entry name" value="ABC_transporter-like_ATP-bd"/>
</dbReference>
<dbReference type="OrthoDB" id="9809450at2"/>
<accession>I3XYQ2</accession>
<proteinExistence type="predicted"/>
<dbReference type="HOGENOM" id="CLU_000604_1_22_7"/>
<dbReference type="PATRIC" id="fig|760154.4.peg.1794"/>
<dbReference type="RefSeq" id="WP_014769952.1">
    <property type="nucleotide sequence ID" value="NC_018002.1"/>
</dbReference>
<organism evidence="5 6">
    <name type="scientific">Sulfurospirillum barnesii (strain ATCC 700032 / DSM 10660 / SES-3)</name>
    <dbReference type="NCBI Taxonomy" id="760154"/>
    <lineage>
        <taxon>Bacteria</taxon>
        <taxon>Pseudomonadati</taxon>
        <taxon>Campylobacterota</taxon>
        <taxon>Epsilonproteobacteria</taxon>
        <taxon>Campylobacterales</taxon>
        <taxon>Sulfurospirillaceae</taxon>
        <taxon>Sulfurospirillum</taxon>
    </lineage>
</organism>
<dbReference type="KEGG" id="sba:Sulba_1795"/>
<keyword evidence="2" id="KW-0547">Nucleotide-binding</keyword>
<dbReference type="InterPro" id="IPR027417">
    <property type="entry name" value="P-loop_NTPase"/>
</dbReference>
<dbReference type="Gene3D" id="3.40.50.300">
    <property type="entry name" value="P-loop containing nucleotide triphosphate hydrolases"/>
    <property type="match status" value="1"/>
</dbReference>
<keyword evidence="6" id="KW-1185">Reference proteome</keyword>
<dbReference type="InterPro" id="IPR050093">
    <property type="entry name" value="ABC_SmlMolc_Importer"/>
</dbReference>
<dbReference type="PANTHER" id="PTHR42781:SF4">
    <property type="entry name" value="SPERMIDINE_PUTRESCINE IMPORT ATP-BINDING PROTEIN POTA"/>
    <property type="match status" value="1"/>
</dbReference>
<evidence type="ECO:0000313" key="6">
    <source>
        <dbReference type="Proteomes" id="UP000006176"/>
    </source>
</evidence>
<sequence length="290" mass="32160">MLEVSVQKKLQGAYGVIDFDVTCKVSKGEFWTVFGESGIGKTTLLRMIAGLEVPDSGTIVMDGETWFDASAHINLPPQKRRVGFVFQNYALFEHMSVLDNLLFAQSSKDKIKAQSILEVMGILVLQDRMPSTLSGGQRQRIALARAIAQEPRVLLLDEPLSALDALTRSRLQDELRKTHELFNLASLMVSHDRSEVFKLSDKVLWIKEGKSFAQGSPKEVFMPHSSSSKFSFEGEILLIEKRDVIYVATIGIGHSIVEVVVDEDEVEGLHVGDVISVSTKAFAPIIKKGR</sequence>
<dbReference type="PANTHER" id="PTHR42781">
    <property type="entry name" value="SPERMIDINE/PUTRESCINE IMPORT ATP-BINDING PROTEIN POTA"/>
    <property type="match status" value="1"/>
</dbReference>
<dbReference type="eggNOG" id="COG3842">
    <property type="taxonomic scope" value="Bacteria"/>
</dbReference>
<dbReference type="SUPFAM" id="SSF52540">
    <property type="entry name" value="P-loop containing nucleoside triphosphate hydrolases"/>
    <property type="match status" value="1"/>
</dbReference>
<reference evidence="5 6" key="1">
    <citation type="submission" date="2012-06" db="EMBL/GenBank/DDBJ databases">
        <title>Complete sequence of Sulfurospirillum barnesii SES-3.</title>
        <authorList>
            <consortium name="US DOE Joint Genome Institute"/>
            <person name="Lucas S."/>
            <person name="Han J."/>
            <person name="Lapidus A."/>
            <person name="Cheng J.-F."/>
            <person name="Goodwin L."/>
            <person name="Pitluck S."/>
            <person name="Peters L."/>
            <person name="Ovchinnikova G."/>
            <person name="Lu M."/>
            <person name="Detter J.C."/>
            <person name="Han C."/>
            <person name="Tapia R."/>
            <person name="Land M."/>
            <person name="Hauser L."/>
            <person name="Kyrpides N."/>
            <person name="Ivanova N."/>
            <person name="Pagani I."/>
            <person name="Stolz J."/>
            <person name="Arkin A."/>
            <person name="Dehal P."/>
            <person name="Oremland R."/>
            <person name="Saltikov C."/>
            <person name="Basu P."/>
            <person name="Hollibaugh J."/>
            <person name="Newman D."/>
            <person name="Stolyar S."/>
            <person name="Hazen T."/>
            <person name="Woyke T."/>
        </authorList>
    </citation>
    <scope>NUCLEOTIDE SEQUENCE [LARGE SCALE GENOMIC DNA]</scope>
    <source>
        <strain evidence="6">ATCC 700032 / DSM 10660 / SES-3</strain>
    </source>
</reference>
<dbReference type="Proteomes" id="UP000006176">
    <property type="component" value="Chromosome"/>
</dbReference>
<dbReference type="SMART" id="SM00382">
    <property type="entry name" value="AAA"/>
    <property type="match status" value="1"/>
</dbReference>
<dbReference type="AlphaFoldDB" id="I3XYQ2"/>
<dbReference type="InterPro" id="IPR003593">
    <property type="entry name" value="AAA+_ATPase"/>
</dbReference>
<dbReference type="GO" id="GO:0016887">
    <property type="term" value="F:ATP hydrolysis activity"/>
    <property type="evidence" value="ECO:0007669"/>
    <property type="project" value="InterPro"/>
</dbReference>
<evidence type="ECO:0000313" key="5">
    <source>
        <dbReference type="EMBL" id="AFL69076.1"/>
    </source>
</evidence>